<organism evidence="2 3">
    <name type="scientific">Gonapodya prolifera (strain JEL478)</name>
    <name type="common">Monoblepharis prolifera</name>
    <dbReference type="NCBI Taxonomy" id="1344416"/>
    <lineage>
        <taxon>Eukaryota</taxon>
        <taxon>Fungi</taxon>
        <taxon>Fungi incertae sedis</taxon>
        <taxon>Chytridiomycota</taxon>
        <taxon>Chytridiomycota incertae sedis</taxon>
        <taxon>Monoblepharidomycetes</taxon>
        <taxon>Monoblepharidales</taxon>
        <taxon>Gonapodyaceae</taxon>
        <taxon>Gonapodya</taxon>
    </lineage>
</organism>
<dbReference type="Proteomes" id="UP000070544">
    <property type="component" value="Unassembled WGS sequence"/>
</dbReference>
<feature type="region of interest" description="Disordered" evidence="1">
    <location>
        <begin position="15"/>
        <end position="41"/>
    </location>
</feature>
<protein>
    <submittedName>
        <fullName evidence="2">Uncharacterized protein</fullName>
    </submittedName>
</protein>
<dbReference type="EMBL" id="KQ965771">
    <property type="protein sequence ID" value="KXS14130.1"/>
    <property type="molecule type" value="Genomic_DNA"/>
</dbReference>
<reference evidence="2 3" key="1">
    <citation type="journal article" date="2015" name="Genome Biol. Evol.">
        <title>Phylogenomic analyses indicate that early fungi evolved digesting cell walls of algal ancestors of land plants.</title>
        <authorList>
            <person name="Chang Y."/>
            <person name="Wang S."/>
            <person name="Sekimoto S."/>
            <person name="Aerts A.L."/>
            <person name="Choi C."/>
            <person name="Clum A."/>
            <person name="LaButti K.M."/>
            <person name="Lindquist E.A."/>
            <person name="Yee Ngan C."/>
            <person name="Ohm R.A."/>
            <person name="Salamov A.A."/>
            <person name="Grigoriev I.V."/>
            <person name="Spatafora J.W."/>
            <person name="Berbee M.L."/>
        </authorList>
    </citation>
    <scope>NUCLEOTIDE SEQUENCE [LARGE SCALE GENOMIC DNA]</scope>
    <source>
        <strain evidence="2 3">JEL478</strain>
    </source>
</reference>
<keyword evidence="3" id="KW-1185">Reference proteome</keyword>
<evidence type="ECO:0000313" key="3">
    <source>
        <dbReference type="Proteomes" id="UP000070544"/>
    </source>
</evidence>
<gene>
    <name evidence="2" type="ORF">M427DRAFT_354938</name>
</gene>
<proteinExistence type="predicted"/>
<evidence type="ECO:0000256" key="1">
    <source>
        <dbReference type="SAM" id="MobiDB-lite"/>
    </source>
</evidence>
<dbReference type="AlphaFoldDB" id="A0A139ABJ9"/>
<sequence length="132" mass="14200">MASMFRSTLNMLKGTGDADGRGDAQDGQYSPTAQGGMVGSGRGRNLVSSFKGSWTGVCWGKEFDSPKVVMEGCGTFDGFSPFRNILQRQRRRIPLCGRVLIQPQESVGVCFVPCAKKVLTRDSNGSSLSSCH</sequence>
<accession>A0A139ABJ9</accession>
<evidence type="ECO:0000313" key="2">
    <source>
        <dbReference type="EMBL" id="KXS14130.1"/>
    </source>
</evidence>
<name>A0A139ABJ9_GONPJ</name>